<keyword evidence="2" id="KW-0677">Repeat</keyword>
<dbReference type="EMBL" id="CAXDID020000059">
    <property type="protein sequence ID" value="CAL6009445.1"/>
    <property type="molecule type" value="Genomic_DNA"/>
</dbReference>
<dbReference type="AlphaFoldDB" id="A0AA86R598"/>
<dbReference type="SMART" id="SM00369">
    <property type="entry name" value="LRR_TYP"/>
    <property type="match status" value="5"/>
</dbReference>
<organism evidence="3">
    <name type="scientific">Hexamita inflata</name>
    <dbReference type="NCBI Taxonomy" id="28002"/>
    <lineage>
        <taxon>Eukaryota</taxon>
        <taxon>Metamonada</taxon>
        <taxon>Diplomonadida</taxon>
        <taxon>Hexamitidae</taxon>
        <taxon>Hexamitinae</taxon>
        <taxon>Hexamita</taxon>
    </lineage>
</organism>
<dbReference type="EMBL" id="CATOUU010000998">
    <property type="protein sequence ID" value="CAI9966139.1"/>
    <property type="molecule type" value="Genomic_DNA"/>
</dbReference>
<dbReference type="Pfam" id="PF13516">
    <property type="entry name" value="LRR_6"/>
    <property type="match status" value="1"/>
</dbReference>
<dbReference type="PROSITE" id="PS51450">
    <property type="entry name" value="LRR"/>
    <property type="match status" value="9"/>
</dbReference>
<protein>
    <submittedName>
        <fullName evidence="3">Uncharacterized protein</fullName>
    </submittedName>
</protein>
<dbReference type="Proteomes" id="UP001642409">
    <property type="component" value="Unassembled WGS sequence"/>
</dbReference>
<dbReference type="Pfam" id="PF12799">
    <property type="entry name" value="LRR_4"/>
    <property type="match status" value="1"/>
</dbReference>
<evidence type="ECO:0000313" key="5">
    <source>
        <dbReference type="Proteomes" id="UP001642409"/>
    </source>
</evidence>
<keyword evidence="5" id="KW-1185">Reference proteome</keyword>
<keyword evidence="1" id="KW-0433">Leucine-rich repeat</keyword>
<evidence type="ECO:0000256" key="2">
    <source>
        <dbReference type="ARBA" id="ARBA00022737"/>
    </source>
</evidence>
<dbReference type="InterPro" id="IPR001611">
    <property type="entry name" value="Leu-rich_rpt"/>
</dbReference>
<accession>A0AA86R598</accession>
<dbReference type="InterPro" id="IPR025875">
    <property type="entry name" value="Leu-rich_rpt_4"/>
</dbReference>
<dbReference type="InterPro" id="IPR003591">
    <property type="entry name" value="Leu-rich_rpt_typical-subtyp"/>
</dbReference>
<reference evidence="3" key="1">
    <citation type="submission" date="2023-06" db="EMBL/GenBank/DDBJ databases">
        <authorList>
            <person name="Kurt Z."/>
        </authorList>
    </citation>
    <scope>NUCLEOTIDE SEQUENCE</scope>
</reference>
<dbReference type="SUPFAM" id="SSF52058">
    <property type="entry name" value="L domain-like"/>
    <property type="match status" value="1"/>
</dbReference>
<dbReference type="SMART" id="SM00365">
    <property type="entry name" value="LRR_SD22"/>
    <property type="match status" value="8"/>
</dbReference>
<dbReference type="PANTHER" id="PTHR46652">
    <property type="entry name" value="LEUCINE-RICH REPEAT AND IQ DOMAIN-CONTAINING PROTEIN 1-RELATED"/>
    <property type="match status" value="1"/>
</dbReference>
<comment type="caution">
    <text evidence="3">The sequence shown here is derived from an EMBL/GenBank/DDBJ whole genome shotgun (WGS) entry which is preliminary data.</text>
</comment>
<dbReference type="InterPro" id="IPR032675">
    <property type="entry name" value="LRR_dom_sf"/>
</dbReference>
<gene>
    <name evidence="4" type="ORF">HINF_LOCUS21606</name>
    <name evidence="3" type="ORF">HINF_LOCUS53784</name>
</gene>
<evidence type="ECO:0000256" key="1">
    <source>
        <dbReference type="ARBA" id="ARBA00022614"/>
    </source>
</evidence>
<evidence type="ECO:0000313" key="4">
    <source>
        <dbReference type="EMBL" id="CAL6009445.1"/>
    </source>
</evidence>
<reference evidence="4 5" key="2">
    <citation type="submission" date="2024-07" db="EMBL/GenBank/DDBJ databases">
        <authorList>
            <person name="Akdeniz Z."/>
        </authorList>
    </citation>
    <scope>NUCLEOTIDE SEQUENCE [LARGE SCALE GENOMIC DNA]</scope>
</reference>
<dbReference type="PANTHER" id="PTHR46652:SF3">
    <property type="entry name" value="LEUCINE-RICH REPEAT-CONTAINING PROTEIN 9"/>
    <property type="match status" value="1"/>
</dbReference>
<dbReference type="Gene3D" id="3.80.10.10">
    <property type="entry name" value="Ribonuclease Inhibitor"/>
    <property type="match status" value="2"/>
</dbReference>
<dbReference type="Pfam" id="PF13855">
    <property type="entry name" value="LRR_8"/>
    <property type="match status" value="1"/>
</dbReference>
<dbReference type="InterPro" id="IPR050836">
    <property type="entry name" value="SDS22/Internalin_LRR"/>
</dbReference>
<evidence type="ECO:0000313" key="3">
    <source>
        <dbReference type="EMBL" id="CAI9966139.1"/>
    </source>
</evidence>
<proteinExistence type="predicted"/>
<name>A0AA86R598_9EUKA</name>
<sequence>MKIQQLIQGSIDFVKQIPLKYYNNKMCLKYRLAKINNTLVISNDYYLYQFDFVNELNIDNVQINKCYNVKFGEVQINCSELTIQFCRLKNIVGISAIKHLKYLDLESNQITDCTPLQELVQLNQLILNKNLIQNIQPLVNLKQLQVLSISQNKIENISHIKEFVQLTYLDISQNQIYEISAIQHLVNLTYLCIYWNHINDLRPLCNLVNLVELSAGSNMITDISPLFNKTKLTKLYLHLNKIVDIYALQFLSSLHSLVLEGNQILFIEPLHNLSQLQYLNLKSNKIADLSPVSNHTYFKSFYLSLQTVPTQQQFLFALKIKQQNILNALIRTNSKQNSLIYLNFSNMKQLIKATVDSSFNFSLHFSERVSNLFLEQSCDYQ</sequence>